<keyword evidence="2" id="KW-0808">Transferase</keyword>
<dbReference type="HOGENOM" id="CLU_1040908_0_0_7"/>
<protein>
    <submittedName>
        <fullName evidence="2">Putative acetyltransferase, GNAT family</fullName>
    </submittedName>
</protein>
<evidence type="ECO:0000313" key="2">
    <source>
        <dbReference type="EMBL" id="CCK81211.1"/>
    </source>
</evidence>
<sequence length="259" mass="29758">MSKSILHKIDGKNWPLEIRWSTDEDMPRIHEWLQEEKSQGVHGNFLCNWNLTKQCHQEGNLLVLLDKMEGIPIGYQWGQLLQSGILQIRNSWRGKGLGRLVVEHCIDLALEQDEMVLQIECKPLSSIPFWKSMGFTVVEGEYGRNAQGYRVLTKPLQLPSEGVNTTVRISIFPEDRKWSDDVSPIDSFSPRSMQSTDGQVHLAERVAFSFHLHEGSRDPVIEILINGKVLYRDKAKYQEAQDRGVRLCLNGFFIDQVKI</sequence>
<accession>K0NIH8</accession>
<evidence type="ECO:0000259" key="1">
    <source>
        <dbReference type="PROSITE" id="PS51186"/>
    </source>
</evidence>
<dbReference type="KEGG" id="dto:TOL2_C30520"/>
<keyword evidence="3" id="KW-1185">Reference proteome</keyword>
<dbReference type="RefSeq" id="WP_014958416.1">
    <property type="nucleotide sequence ID" value="NC_018645.1"/>
</dbReference>
<gene>
    <name evidence="2" type="ordered locus">TOL2_C30520</name>
</gene>
<dbReference type="Gene3D" id="3.40.630.30">
    <property type="match status" value="1"/>
</dbReference>
<dbReference type="STRING" id="651182.TOL2_C30520"/>
<dbReference type="AlphaFoldDB" id="K0NIH8"/>
<feature type="domain" description="N-acetyltransferase" evidence="1">
    <location>
        <begin position="16"/>
        <end position="157"/>
    </location>
</feature>
<reference evidence="2 3" key="1">
    <citation type="journal article" date="2013" name="Environ. Microbiol.">
        <title>Complete genome, catabolic sub-proteomes and key-metabolites of Desulfobacula toluolica Tol2, a marine, aromatic compound-degrading, sulfate-reducing bacterium.</title>
        <authorList>
            <person name="Wohlbrand L."/>
            <person name="Jacob J.H."/>
            <person name="Kube M."/>
            <person name="Mussmann M."/>
            <person name="Jarling R."/>
            <person name="Beck A."/>
            <person name="Amann R."/>
            <person name="Wilkes H."/>
            <person name="Reinhardt R."/>
            <person name="Rabus R."/>
        </authorList>
    </citation>
    <scope>NUCLEOTIDE SEQUENCE [LARGE SCALE GENOMIC DNA]</scope>
    <source>
        <strain evidence="3">DSM 7467 / Tol2</strain>
    </source>
</reference>
<dbReference type="EMBL" id="FO203503">
    <property type="protein sequence ID" value="CCK81211.1"/>
    <property type="molecule type" value="Genomic_DNA"/>
</dbReference>
<evidence type="ECO:0000313" key="3">
    <source>
        <dbReference type="Proteomes" id="UP000007347"/>
    </source>
</evidence>
<name>K0NIH8_DESTT</name>
<dbReference type="PATRIC" id="fig|651182.5.peg.3609"/>
<dbReference type="PROSITE" id="PS51186">
    <property type="entry name" value="GNAT"/>
    <property type="match status" value="1"/>
</dbReference>
<dbReference type="Pfam" id="PF00583">
    <property type="entry name" value="Acetyltransf_1"/>
    <property type="match status" value="1"/>
</dbReference>
<dbReference type="InterPro" id="IPR016181">
    <property type="entry name" value="Acyl_CoA_acyltransferase"/>
</dbReference>
<dbReference type="SUPFAM" id="SSF55729">
    <property type="entry name" value="Acyl-CoA N-acyltransferases (Nat)"/>
    <property type="match status" value="1"/>
</dbReference>
<dbReference type="InterPro" id="IPR000182">
    <property type="entry name" value="GNAT_dom"/>
</dbReference>
<proteinExistence type="predicted"/>
<dbReference type="Proteomes" id="UP000007347">
    <property type="component" value="Chromosome"/>
</dbReference>
<dbReference type="GO" id="GO:0016747">
    <property type="term" value="F:acyltransferase activity, transferring groups other than amino-acyl groups"/>
    <property type="evidence" value="ECO:0007669"/>
    <property type="project" value="InterPro"/>
</dbReference>
<organism evidence="2 3">
    <name type="scientific">Desulfobacula toluolica (strain DSM 7467 / Tol2)</name>
    <dbReference type="NCBI Taxonomy" id="651182"/>
    <lineage>
        <taxon>Bacteria</taxon>
        <taxon>Pseudomonadati</taxon>
        <taxon>Thermodesulfobacteriota</taxon>
        <taxon>Desulfobacteria</taxon>
        <taxon>Desulfobacterales</taxon>
        <taxon>Desulfobacteraceae</taxon>
        <taxon>Desulfobacula</taxon>
    </lineage>
</organism>